<dbReference type="PANTHER" id="PTHR30126:SF40">
    <property type="entry name" value="HTH-TYPE TRANSCRIPTIONAL REGULATOR GLTR"/>
    <property type="match status" value="1"/>
</dbReference>
<sequence length="301" mass="34224">MVDPRKLEALVAVVENGSFSKAARRVRLSQPTVSGHIRDLEEHFELKLFDRHTRRVEPTRAGRILYEYARRILLLYRKLEREMALFKGLRAGPLEVGGSTIPGQYILPYLIRDFRRDYPDIEVFLRVGDTHEIIEAVERGELEVGMVGAQEEAPSLVFVPALEDEIVLVSGNERFPERLSPRDLSHWPLIAREEGSGTWQTVQSFLREQGLSLEEVRIVARMGSTEAVKQAVKAGLGLGFVSRRAVEDELRAGTLRIVKLSAPPIRRDFYLVYARERTLSPPAQAFLNFIRNLPEKSPSLK</sequence>
<dbReference type="SUPFAM" id="SSF46785">
    <property type="entry name" value="Winged helix' DNA-binding domain"/>
    <property type="match status" value="1"/>
</dbReference>
<dbReference type="InterPro" id="IPR005119">
    <property type="entry name" value="LysR_subst-bd"/>
</dbReference>
<dbReference type="Pfam" id="PF03466">
    <property type="entry name" value="LysR_substrate"/>
    <property type="match status" value="1"/>
</dbReference>
<dbReference type="PROSITE" id="PS50931">
    <property type="entry name" value="HTH_LYSR"/>
    <property type="match status" value="1"/>
</dbReference>
<evidence type="ECO:0000256" key="4">
    <source>
        <dbReference type="ARBA" id="ARBA00023163"/>
    </source>
</evidence>
<keyword evidence="4" id="KW-0804">Transcription</keyword>
<dbReference type="Gene3D" id="1.10.10.10">
    <property type="entry name" value="Winged helix-like DNA-binding domain superfamily/Winged helix DNA-binding domain"/>
    <property type="match status" value="1"/>
</dbReference>
<dbReference type="EMBL" id="CP042909">
    <property type="protein sequence ID" value="QJA06213.1"/>
    <property type="molecule type" value="Genomic_DNA"/>
</dbReference>
<dbReference type="FunFam" id="1.10.10.10:FF:000001">
    <property type="entry name" value="LysR family transcriptional regulator"/>
    <property type="match status" value="1"/>
</dbReference>
<evidence type="ECO:0000256" key="1">
    <source>
        <dbReference type="ARBA" id="ARBA00009437"/>
    </source>
</evidence>
<dbReference type="CDD" id="cd08420">
    <property type="entry name" value="PBP2_CysL_like"/>
    <property type="match status" value="1"/>
</dbReference>
<dbReference type="PRINTS" id="PR00039">
    <property type="entry name" value="HTHLYSR"/>
</dbReference>
<dbReference type="Pfam" id="PF00126">
    <property type="entry name" value="HTH_1"/>
    <property type="match status" value="1"/>
</dbReference>
<keyword evidence="3" id="KW-0238">DNA-binding</keyword>
<protein>
    <submittedName>
        <fullName evidence="6">LysR family transcriptional regulator</fullName>
    </submittedName>
</protein>
<reference evidence="6 7" key="1">
    <citation type="submission" date="2019-08" db="EMBL/GenBank/DDBJ databases">
        <title>Complete genome sequence of Thermosulfurimonas marina SU872T, an anaerobic thermophilic chemolithoautotrophic bacterium isolated from a shallow marine hydrothermal vent.</title>
        <authorList>
            <person name="Allioux M."/>
            <person name="Jebbar M."/>
            <person name="Slobodkina G."/>
            <person name="Slobodkin A."/>
            <person name="Moalic Y."/>
            <person name="Frolova A."/>
            <person name="Shao Z."/>
            <person name="Alain K."/>
        </authorList>
    </citation>
    <scope>NUCLEOTIDE SEQUENCE [LARGE SCALE GENOMIC DNA]</scope>
    <source>
        <strain evidence="6 7">SU872</strain>
    </source>
</reference>
<dbReference type="InterPro" id="IPR036388">
    <property type="entry name" value="WH-like_DNA-bd_sf"/>
</dbReference>
<dbReference type="InterPro" id="IPR036390">
    <property type="entry name" value="WH_DNA-bd_sf"/>
</dbReference>
<accession>A0A6H1WSN7</accession>
<dbReference type="KEGG" id="tmai:FVE67_05090"/>
<evidence type="ECO:0000259" key="5">
    <source>
        <dbReference type="PROSITE" id="PS50931"/>
    </source>
</evidence>
<dbReference type="SUPFAM" id="SSF53850">
    <property type="entry name" value="Periplasmic binding protein-like II"/>
    <property type="match status" value="1"/>
</dbReference>
<dbReference type="Gene3D" id="3.40.190.10">
    <property type="entry name" value="Periplasmic binding protein-like II"/>
    <property type="match status" value="2"/>
</dbReference>
<evidence type="ECO:0000313" key="7">
    <source>
        <dbReference type="Proteomes" id="UP000501253"/>
    </source>
</evidence>
<keyword evidence="2" id="KW-0805">Transcription regulation</keyword>
<dbReference type="GO" id="GO:0000976">
    <property type="term" value="F:transcription cis-regulatory region binding"/>
    <property type="evidence" value="ECO:0007669"/>
    <property type="project" value="TreeGrafter"/>
</dbReference>
<evidence type="ECO:0000313" key="6">
    <source>
        <dbReference type="EMBL" id="QJA06213.1"/>
    </source>
</evidence>
<dbReference type="Proteomes" id="UP000501253">
    <property type="component" value="Chromosome"/>
</dbReference>
<keyword evidence="7" id="KW-1185">Reference proteome</keyword>
<comment type="similarity">
    <text evidence="1">Belongs to the LysR transcriptional regulatory family.</text>
</comment>
<proteinExistence type="inferred from homology"/>
<dbReference type="AlphaFoldDB" id="A0A6H1WSN7"/>
<evidence type="ECO:0000256" key="3">
    <source>
        <dbReference type="ARBA" id="ARBA00023125"/>
    </source>
</evidence>
<dbReference type="InterPro" id="IPR000847">
    <property type="entry name" value="LysR_HTH_N"/>
</dbReference>
<feature type="domain" description="HTH lysR-type" evidence="5">
    <location>
        <begin position="2"/>
        <end position="59"/>
    </location>
</feature>
<organism evidence="6 7">
    <name type="scientific">Thermosulfurimonas marina</name>
    <dbReference type="NCBI Taxonomy" id="2047767"/>
    <lineage>
        <taxon>Bacteria</taxon>
        <taxon>Pseudomonadati</taxon>
        <taxon>Thermodesulfobacteriota</taxon>
        <taxon>Thermodesulfobacteria</taxon>
        <taxon>Thermodesulfobacteriales</taxon>
        <taxon>Thermodesulfobacteriaceae</taxon>
        <taxon>Thermosulfurimonas</taxon>
    </lineage>
</organism>
<gene>
    <name evidence="6" type="ORF">FVE67_05090</name>
</gene>
<dbReference type="InterPro" id="IPR047788">
    <property type="entry name" value="LysR-like_Sec_metab"/>
</dbReference>
<name>A0A6H1WSN7_9BACT</name>
<dbReference type="NCBIfam" id="NF040786">
    <property type="entry name" value="LysR_Sec_metab"/>
    <property type="match status" value="1"/>
</dbReference>
<dbReference type="RefSeq" id="WP_168719561.1">
    <property type="nucleotide sequence ID" value="NZ_CP042909.1"/>
</dbReference>
<evidence type="ECO:0000256" key="2">
    <source>
        <dbReference type="ARBA" id="ARBA00023015"/>
    </source>
</evidence>
<dbReference type="PANTHER" id="PTHR30126">
    <property type="entry name" value="HTH-TYPE TRANSCRIPTIONAL REGULATOR"/>
    <property type="match status" value="1"/>
</dbReference>
<dbReference type="GO" id="GO:0003700">
    <property type="term" value="F:DNA-binding transcription factor activity"/>
    <property type="evidence" value="ECO:0007669"/>
    <property type="project" value="InterPro"/>
</dbReference>